<dbReference type="PANTHER" id="PTHR28153">
    <property type="entry name" value="PROTEIN, PUTATIVE-RELATED"/>
    <property type="match status" value="1"/>
</dbReference>
<feature type="compositionally biased region" description="Low complexity" evidence="1">
    <location>
        <begin position="630"/>
        <end position="662"/>
    </location>
</feature>
<dbReference type="Pfam" id="PF09804">
    <property type="entry name" value="DENND11"/>
    <property type="match status" value="1"/>
</dbReference>
<protein>
    <recommendedName>
        <fullName evidence="2">DUF4484 domain-containing protein</fullName>
    </recommendedName>
</protein>
<evidence type="ECO:0000313" key="4">
    <source>
        <dbReference type="Proteomes" id="UP001642502"/>
    </source>
</evidence>
<feature type="region of interest" description="Disordered" evidence="1">
    <location>
        <begin position="535"/>
        <end position="564"/>
    </location>
</feature>
<dbReference type="EMBL" id="CAWUON010000078">
    <property type="protein sequence ID" value="CAK7271841.1"/>
    <property type="molecule type" value="Genomic_DNA"/>
</dbReference>
<dbReference type="PANTHER" id="PTHR28153:SF1">
    <property type="entry name" value="DUF4484 DOMAIN-CONTAINING PROTEIN"/>
    <property type="match status" value="1"/>
</dbReference>
<proteinExistence type="predicted"/>
<dbReference type="InterPro" id="IPR028115">
    <property type="entry name" value="DUF4484"/>
</dbReference>
<dbReference type="Proteomes" id="UP001642502">
    <property type="component" value="Unassembled WGS sequence"/>
</dbReference>
<gene>
    <name evidence="3" type="ORF">SEPCBS119000_004812</name>
</gene>
<dbReference type="InterPro" id="IPR018626">
    <property type="entry name" value="LCHN/Anr2"/>
</dbReference>
<feature type="domain" description="DUF4484" evidence="2">
    <location>
        <begin position="483"/>
        <end position="754"/>
    </location>
</feature>
<sequence length="754" mass="81629">MTEPTTPQQQPVALAPTIPSGMLPDLPPIAALFLVEFDVRAGYTIVWKQTVPGVDLTGAVEYKSLPSGLHAVSEDLIYFVHEEHQSNESENGESSTAGTSSNGYAGLSAFSNLSTDDVSARHARMVAVGVLVPRSYGRLGRAWRHAEALLRMARQLAAHGDNLSLLEAYWSKHSSTDTDALVATTSPGIDVPPTSPGLSKPSPMGYRPYPSPFGSQPGNARNRSVSDGTTLVLPPDHHLSPYHPAWSLTTLLDTFGPLIFPIYRAALLRKRILISTHAPVREANNFVYNMSVLANIPISALDLLEPSAVALQRIRPLFTIGVNDISFLLDDLAASKRAAREAEAAVSGGVSPNDASYVYNGPGWIACTTDSILAVKAELWDVLITMPPTHQTAAASGTLRDKSTWPTVVVAGGAPLKATQRDLRRFKALKAGLVHLVGRTCCAQEGTSEPCEHRVESSRDRNTGSGFFFQDDAQLVQVAESVVEPVTWAALAYNGFMWWASAGEQYHSEEADETVRDAQLLADIVPLRSPHMTSAASFDHPVSVSSSSAQRDSPSARNKDDDENDERARLELAIITYFHRLTTQTLSVLSDVVESGNGDDDDDEPYYDESDEGEANDDLAYHYDDDDVTDAGIDADSVGARRSSTAPASAADADASSSRPAPFLRRRCGRRERTSESSSLLWRQPLRHSSTSRPALGRGRRTLCIDSDSVSRMGLDVWSLADAAFVRDVAQQYLGQRDVRVESKGVEVCGLKVC</sequence>
<keyword evidence="4" id="KW-1185">Reference proteome</keyword>
<dbReference type="Pfam" id="PF14831">
    <property type="entry name" value="DUF4484"/>
    <property type="match status" value="1"/>
</dbReference>
<feature type="compositionally biased region" description="Low complexity" evidence="1">
    <location>
        <begin position="537"/>
        <end position="556"/>
    </location>
</feature>
<name>A0ABP0DWC4_9PEZI</name>
<reference evidence="3 4" key="1">
    <citation type="submission" date="2024-01" db="EMBL/GenBank/DDBJ databases">
        <authorList>
            <person name="Allen C."/>
            <person name="Tagirdzhanova G."/>
        </authorList>
    </citation>
    <scope>NUCLEOTIDE SEQUENCE [LARGE SCALE GENOMIC DNA]</scope>
    <source>
        <strain evidence="3 4">CBS 119000</strain>
    </source>
</reference>
<organism evidence="3 4">
    <name type="scientific">Sporothrix epigloea</name>
    <dbReference type="NCBI Taxonomy" id="1892477"/>
    <lineage>
        <taxon>Eukaryota</taxon>
        <taxon>Fungi</taxon>
        <taxon>Dikarya</taxon>
        <taxon>Ascomycota</taxon>
        <taxon>Pezizomycotina</taxon>
        <taxon>Sordariomycetes</taxon>
        <taxon>Sordariomycetidae</taxon>
        <taxon>Ophiostomatales</taxon>
        <taxon>Ophiostomataceae</taxon>
        <taxon>Sporothrix</taxon>
    </lineage>
</organism>
<dbReference type="InterPro" id="IPR053056">
    <property type="entry name" value="Lipid_Metab_Assoc_Protein"/>
</dbReference>
<evidence type="ECO:0000256" key="1">
    <source>
        <dbReference type="SAM" id="MobiDB-lite"/>
    </source>
</evidence>
<feature type="compositionally biased region" description="Acidic residues" evidence="1">
    <location>
        <begin position="597"/>
        <end position="617"/>
    </location>
</feature>
<evidence type="ECO:0000313" key="3">
    <source>
        <dbReference type="EMBL" id="CAK7271841.1"/>
    </source>
</evidence>
<feature type="region of interest" description="Disordered" evidence="1">
    <location>
        <begin position="592"/>
        <end position="694"/>
    </location>
</feature>
<accession>A0ABP0DWC4</accession>
<evidence type="ECO:0000259" key="2">
    <source>
        <dbReference type="Pfam" id="PF14831"/>
    </source>
</evidence>
<comment type="caution">
    <text evidence="3">The sequence shown here is derived from an EMBL/GenBank/DDBJ whole genome shotgun (WGS) entry which is preliminary data.</text>
</comment>